<keyword evidence="8" id="KW-0067">ATP-binding</keyword>
<dbReference type="Gene3D" id="1.10.150.20">
    <property type="entry name" value="5' to 3' exonuclease, C-terminal subdomain"/>
    <property type="match status" value="1"/>
</dbReference>
<name>F6DN39_DESRL</name>
<evidence type="ECO:0000256" key="4">
    <source>
        <dbReference type="ARBA" id="ARBA00023172"/>
    </source>
</evidence>
<keyword evidence="1 6" id="KW-0963">Cytoplasm</keyword>
<dbReference type="HOGENOM" id="CLU_087936_2_1_9"/>
<keyword evidence="8" id="KW-0347">Helicase</keyword>
<dbReference type="RefSeq" id="WP_013842384.1">
    <property type="nucleotide sequence ID" value="NC_015589.1"/>
</dbReference>
<dbReference type="InterPro" id="IPR013849">
    <property type="entry name" value="DNA_helicase_Holl-junc_RuvA_I"/>
</dbReference>
<dbReference type="AlphaFoldDB" id="F6DN39"/>
<dbReference type="SUPFAM" id="SSF47781">
    <property type="entry name" value="RuvA domain 2-like"/>
    <property type="match status" value="1"/>
</dbReference>
<comment type="domain">
    <text evidence="6">Has three domains with a flexible linker between the domains II and III and assumes an 'L' shape. Domain III is highly mobile and contacts RuvB.</text>
</comment>
<dbReference type="InterPro" id="IPR010994">
    <property type="entry name" value="RuvA_2-like"/>
</dbReference>
<dbReference type="InterPro" id="IPR036267">
    <property type="entry name" value="RuvA_C_sf"/>
</dbReference>
<dbReference type="EMBL" id="CP002780">
    <property type="protein sequence ID" value="AEG60628.1"/>
    <property type="molecule type" value="Genomic_DNA"/>
</dbReference>
<dbReference type="Gene3D" id="1.10.8.10">
    <property type="entry name" value="DNA helicase RuvA subunit, C-terminal domain"/>
    <property type="match status" value="1"/>
</dbReference>
<dbReference type="GO" id="GO:0000400">
    <property type="term" value="F:four-way junction DNA binding"/>
    <property type="evidence" value="ECO:0007669"/>
    <property type="project" value="UniProtKB-UniRule"/>
</dbReference>
<dbReference type="GO" id="GO:0009378">
    <property type="term" value="F:four-way junction helicase activity"/>
    <property type="evidence" value="ECO:0007669"/>
    <property type="project" value="InterPro"/>
</dbReference>
<keyword evidence="3 6" id="KW-0238">DNA-binding</keyword>
<dbReference type="CDD" id="cd00080">
    <property type="entry name" value="H3TH_StructSpec-5'-nucleases"/>
    <property type="match status" value="1"/>
</dbReference>
<dbReference type="GO" id="GO:0006310">
    <property type="term" value="P:DNA recombination"/>
    <property type="evidence" value="ECO:0007669"/>
    <property type="project" value="UniProtKB-UniRule"/>
</dbReference>
<evidence type="ECO:0000313" key="8">
    <source>
        <dbReference type="EMBL" id="AEG60628.1"/>
    </source>
</evidence>
<dbReference type="SMART" id="SM00278">
    <property type="entry name" value="HhH1"/>
    <property type="match status" value="2"/>
</dbReference>
<dbReference type="KEGG" id="dru:Desru_2386"/>
<dbReference type="HAMAP" id="MF_00031">
    <property type="entry name" value="DNA_HJ_migration_RuvA"/>
    <property type="match status" value="1"/>
</dbReference>
<dbReference type="OrthoDB" id="5293449at2"/>
<keyword evidence="2 6" id="KW-0227">DNA damage</keyword>
<comment type="function">
    <text evidence="6">The RuvA-RuvB-RuvC complex processes Holliday junction (HJ) DNA during genetic recombination and DNA repair, while the RuvA-RuvB complex plays an important role in the rescue of blocked DNA replication forks via replication fork reversal (RFR). RuvA specifically binds to HJ cruciform DNA, conferring on it an open structure. The RuvB hexamer acts as an ATP-dependent pump, pulling dsDNA into and through the RuvAB complex. HJ branch migration allows RuvC to scan DNA until it finds its consensus sequence, where it cleaves and resolves the cruciform DNA.</text>
</comment>
<feature type="region of interest" description="Domain III" evidence="6">
    <location>
        <begin position="150"/>
        <end position="202"/>
    </location>
</feature>
<keyword evidence="8" id="KW-0547">Nucleotide-binding</keyword>
<dbReference type="InterPro" id="IPR012340">
    <property type="entry name" value="NA-bd_OB-fold"/>
</dbReference>
<evidence type="ECO:0000256" key="3">
    <source>
        <dbReference type="ARBA" id="ARBA00023125"/>
    </source>
</evidence>
<evidence type="ECO:0000259" key="7">
    <source>
        <dbReference type="SMART" id="SM00278"/>
    </source>
</evidence>
<dbReference type="SUPFAM" id="SSF46929">
    <property type="entry name" value="DNA helicase RuvA subunit, C-terminal domain"/>
    <property type="match status" value="1"/>
</dbReference>
<comment type="subcellular location">
    <subcellularLocation>
        <location evidence="6">Cytoplasm</location>
    </subcellularLocation>
</comment>
<comment type="subunit">
    <text evidence="6">Homotetramer. Forms an RuvA(8)-RuvB(12)-Holliday junction (HJ) complex. HJ DNA is sandwiched between 2 RuvA tetramers; dsDNA enters through RuvA and exits via RuvB. An RuvB hexamer assembles on each DNA strand where it exits the tetramer. Each RuvB hexamer is contacted by two RuvA subunits (via domain III) on 2 adjacent RuvB subunits; this complex drives branch migration. In the full resolvosome a probable DNA-RuvA(4)-RuvB(12)-RuvC(2) complex forms which resolves the HJ.</text>
</comment>
<feature type="domain" description="Helix-hairpin-helix DNA-binding motif class 1" evidence="7">
    <location>
        <begin position="106"/>
        <end position="125"/>
    </location>
</feature>
<evidence type="ECO:0000256" key="5">
    <source>
        <dbReference type="ARBA" id="ARBA00023204"/>
    </source>
</evidence>
<comment type="similarity">
    <text evidence="6">Belongs to the RuvA family.</text>
</comment>
<dbReference type="Gene3D" id="2.40.50.140">
    <property type="entry name" value="Nucleic acid-binding proteins"/>
    <property type="match status" value="1"/>
</dbReference>
<feature type="domain" description="Helix-hairpin-helix DNA-binding motif class 1" evidence="7">
    <location>
        <begin position="71"/>
        <end position="90"/>
    </location>
</feature>
<dbReference type="CDD" id="cd14332">
    <property type="entry name" value="UBA_RuvA_C"/>
    <property type="match status" value="1"/>
</dbReference>
<dbReference type="NCBIfam" id="TIGR00084">
    <property type="entry name" value="ruvA"/>
    <property type="match status" value="1"/>
</dbReference>
<dbReference type="STRING" id="696281.Desru_2386"/>
<dbReference type="SUPFAM" id="SSF50249">
    <property type="entry name" value="Nucleic acid-binding proteins"/>
    <property type="match status" value="1"/>
</dbReference>
<reference evidence="8 9" key="2">
    <citation type="journal article" date="2012" name="Stand. Genomic Sci.">
        <title>Complete genome sequence of the sulfate-reducing firmicute Desulfotomaculum ruminis type strain (DL(T)).</title>
        <authorList>
            <person name="Spring S."/>
            <person name="Visser M."/>
            <person name="Lu M."/>
            <person name="Copeland A."/>
            <person name="Lapidus A."/>
            <person name="Lucas S."/>
            <person name="Cheng J.F."/>
            <person name="Han C."/>
            <person name="Tapia R."/>
            <person name="Goodwin L.A."/>
            <person name="Pitluck S."/>
            <person name="Ivanova N."/>
            <person name="Land M."/>
            <person name="Hauser L."/>
            <person name="Larimer F."/>
            <person name="Rohde M."/>
            <person name="Goker M."/>
            <person name="Detter J.C."/>
            <person name="Kyrpides N.C."/>
            <person name="Woyke T."/>
            <person name="Schaap P.J."/>
            <person name="Plugge C.M."/>
            <person name="Muyzer G."/>
            <person name="Kuever J."/>
            <person name="Pereira I.A."/>
            <person name="Parshina S.N."/>
            <person name="Bernier-Latmani R."/>
            <person name="Stams A.J."/>
            <person name="Klenk H.P."/>
        </authorList>
    </citation>
    <scope>NUCLEOTIDE SEQUENCE [LARGE SCALE GENOMIC DNA]</scope>
    <source>
        <strain evidence="9">ATCC 23193 / DSM 2154 / NCIB 8452 / DL</strain>
    </source>
</reference>
<comment type="caution">
    <text evidence="6">Lacks conserved residue(s) required for the propagation of feature annotation.</text>
</comment>
<dbReference type="InterPro" id="IPR000085">
    <property type="entry name" value="RuvA"/>
</dbReference>
<organism evidence="8 9">
    <name type="scientific">Desulforamulus ruminis (strain ATCC 23193 / DSM 2154 / NCIMB 8452 / DL)</name>
    <name type="common">Desulfotomaculum ruminis</name>
    <dbReference type="NCBI Taxonomy" id="696281"/>
    <lineage>
        <taxon>Bacteria</taxon>
        <taxon>Bacillati</taxon>
        <taxon>Bacillota</taxon>
        <taxon>Clostridia</taxon>
        <taxon>Eubacteriales</taxon>
        <taxon>Peptococcaceae</taxon>
        <taxon>Desulforamulus</taxon>
    </lineage>
</organism>
<dbReference type="GO" id="GO:0005524">
    <property type="term" value="F:ATP binding"/>
    <property type="evidence" value="ECO:0007669"/>
    <property type="project" value="InterPro"/>
</dbReference>
<evidence type="ECO:0000313" key="9">
    <source>
        <dbReference type="Proteomes" id="UP000009234"/>
    </source>
</evidence>
<gene>
    <name evidence="6" type="primary">ruvA</name>
    <name evidence="8" type="ordered locus">Desru_2386</name>
</gene>
<sequence length="202" mass="21355">MLAYIRGKLATVAMGWVVVEVQGIGYRLHIPAMTPLPGIGQEVKFHTHMVVREDGLQVYGFSREDQMECFLALLDVAGVGPKVALAVVSFLQPEALRLAVAGGDVNPLVKVPGVGKKTAQRILLELKDKLKGPFEGNDLSESAGPVSGQTAAAEEDAVAALLSLGYGQAEARQAVDKACKKTAPGDVSHIIKYALKELAPAK</sequence>
<keyword evidence="5 6" id="KW-0234">DNA repair</keyword>
<dbReference type="GO" id="GO:0048476">
    <property type="term" value="C:Holliday junction resolvase complex"/>
    <property type="evidence" value="ECO:0007669"/>
    <property type="project" value="UniProtKB-UniRule"/>
</dbReference>
<dbReference type="GO" id="GO:0005737">
    <property type="term" value="C:cytoplasm"/>
    <property type="evidence" value="ECO:0007669"/>
    <property type="project" value="UniProtKB-SubCell"/>
</dbReference>
<dbReference type="Pfam" id="PF07499">
    <property type="entry name" value="RuvA_C"/>
    <property type="match status" value="1"/>
</dbReference>
<dbReference type="eggNOG" id="COG0632">
    <property type="taxonomic scope" value="Bacteria"/>
</dbReference>
<reference evidence="9" key="1">
    <citation type="submission" date="2011-05" db="EMBL/GenBank/DDBJ databases">
        <title>Complete sequence of Desulfotomaculum ruminis DSM 2154.</title>
        <authorList>
            <person name="Lucas S."/>
            <person name="Copeland A."/>
            <person name="Lapidus A."/>
            <person name="Cheng J.-F."/>
            <person name="Goodwin L."/>
            <person name="Pitluck S."/>
            <person name="Lu M."/>
            <person name="Detter J.C."/>
            <person name="Han C."/>
            <person name="Tapia R."/>
            <person name="Land M."/>
            <person name="Hauser L."/>
            <person name="Kyrpides N."/>
            <person name="Ivanova N."/>
            <person name="Mikhailova N."/>
            <person name="Pagani I."/>
            <person name="Stams A.J.M."/>
            <person name="Plugge C.M."/>
            <person name="Muyzer G."/>
            <person name="Kuever J."/>
            <person name="Parshina S.N."/>
            <person name="Ivanova A.E."/>
            <person name="Nazina T.N."/>
            <person name="Brambilla E."/>
            <person name="Spring S."/>
            <person name="Klenk H.-P."/>
            <person name="Woyke T."/>
        </authorList>
    </citation>
    <scope>NUCLEOTIDE SEQUENCE [LARGE SCALE GENOMIC DNA]</scope>
    <source>
        <strain evidence="9">ATCC 23193 / DSM 2154 / NCIB 8452 / DL</strain>
    </source>
</reference>
<keyword evidence="9" id="KW-1185">Reference proteome</keyword>
<keyword evidence="4 6" id="KW-0233">DNA recombination</keyword>
<dbReference type="GO" id="GO:0006281">
    <property type="term" value="P:DNA repair"/>
    <property type="evidence" value="ECO:0007669"/>
    <property type="project" value="UniProtKB-UniRule"/>
</dbReference>
<dbReference type="Pfam" id="PF01330">
    <property type="entry name" value="RuvA_N"/>
    <property type="match status" value="1"/>
</dbReference>
<keyword evidence="8" id="KW-0378">Hydrolase</keyword>
<dbReference type="Proteomes" id="UP000009234">
    <property type="component" value="Chromosome"/>
</dbReference>
<evidence type="ECO:0000256" key="1">
    <source>
        <dbReference type="ARBA" id="ARBA00022490"/>
    </source>
</evidence>
<accession>F6DN39</accession>
<proteinExistence type="inferred from homology"/>
<dbReference type="InterPro" id="IPR003583">
    <property type="entry name" value="Hlx-hairpin-Hlx_DNA-bd_motif"/>
</dbReference>
<dbReference type="Pfam" id="PF14520">
    <property type="entry name" value="HHH_5"/>
    <property type="match status" value="1"/>
</dbReference>
<evidence type="ECO:0000256" key="6">
    <source>
        <dbReference type="HAMAP-Rule" id="MF_00031"/>
    </source>
</evidence>
<dbReference type="InterPro" id="IPR011114">
    <property type="entry name" value="RuvA_C"/>
</dbReference>
<protein>
    <recommendedName>
        <fullName evidence="6">Holliday junction branch migration complex subunit RuvA</fullName>
    </recommendedName>
</protein>
<dbReference type="GO" id="GO:0009379">
    <property type="term" value="C:Holliday junction helicase complex"/>
    <property type="evidence" value="ECO:0007669"/>
    <property type="project" value="InterPro"/>
</dbReference>
<evidence type="ECO:0000256" key="2">
    <source>
        <dbReference type="ARBA" id="ARBA00022763"/>
    </source>
</evidence>